<reference evidence="3" key="3">
    <citation type="submission" date="2021-01" db="EMBL/GenBank/DDBJ databases">
        <authorList>
            <consortium name="Genoscope - CEA"/>
            <person name="William W."/>
        </authorList>
    </citation>
    <scope>NUCLEOTIDE SEQUENCE</scope>
</reference>
<evidence type="ECO:0000313" key="4">
    <source>
        <dbReference type="EMBL" id="CDY39907.1"/>
    </source>
</evidence>
<dbReference type="SUPFAM" id="SSF54637">
    <property type="entry name" value="Thioesterase/thiol ester dehydrase-isomerase"/>
    <property type="match status" value="1"/>
</dbReference>
<proteinExistence type="inferred from homology"/>
<dbReference type="Proteomes" id="UP001295469">
    <property type="component" value="Chromosome A09"/>
</dbReference>
<dbReference type="InterPro" id="IPR050563">
    <property type="entry name" value="4-hydroxybenzoyl-CoA_TE"/>
</dbReference>
<comment type="similarity">
    <text evidence="1">Belongs to the 4-hydroxybenzoyl-CoA thioesterase family.</text>
</comment>
<sequence length="127" mass="14489">MSRFHEIELKFGVVNNAVYANYCQHGRHEFMESNGVNCEEVSCSGEALAVSDLTIKFISLYSGCKFVVKTGITGTSVARIYFDQFIFKIPNQEAILEAKGTAVWLDNKYRPTRIPSHIRCNFTHFQR</sequence>
<dbReference type="Gramene" id="CDY39907">
    <property type="protein sequence ID" value="CDY39907"/>
    <property type="gene ID" value="GSBRNA2T00068759001"/>
</dbReference>
<dbReference type="EMBL" id="LK032460">
    <property type="protein sequence ID" value="CDY39907.1"/>
    <property type="molecule type" value="Genomic_DNA"/>
</dbReference>
<keyword evidence="5" id="KW-1185">Reference proteome</keyword>
<dbReference type="Pfam" id="PF13279">
    <property type="entry name" value="4HBT_2"/>
    <property type="match status" value="1"/>
</dbReference>
<protein>
    <submittedName>
        <fullName evidence="3">(rape) hypothetical protein</fullName>
    </submittedName>
    <submittedName>
        <fullName evidence="4">BnaA09g14890D protein</fullName>
    </submittedName>
</protein>
<dbReference type="GO" id="GO:0016297">
    <property type="term" value="F:fatty acyl-[ACP] hydrolase activity"/>
    <property type="evidence" value="ECO:0000318"/>
    <property type="project" value="GO_Central"/>
</dbReference>
<organism evidence="4 5">
    <name type="scientific">Brassica napus</name>
    <name type="common">Rape</name>
    <dbReference type="NCBI Taxonomy" id="3708"/>
    <lineage>
        <taxon>Eukaryota</taxon>
        <taxon>Viridiplantae</taxon>
        <taxon>Streptophyta</taxon>
        <taxon>Embryophyta</taxon>
        <taxon>Tracheophyta</taxon>
        <taxon>Spermatophyta</taxon>
        <taxon>Magnoliopsida</taxon>
        <taxon>eudicotyledons</taxon>
        <taxon>Gunneridae</taxon>
        <taxon>Pentapetalae</taxon>
        <taxon>rosids</taxon>
        <taxon>malvids</taxon>
        <taxon>Brassicales</taxon>
        <taxon>Brassicaceae</taxon>
        <taxon>Brassiceae</taxon>
        <taxon>Brassica</taxon>
    </lineage>
</organism>
<gene>
    <name evidence="4" type="primary">BnaA09g14890D</name>
    <name evidence="3" type="ORF">DARMORV10_A09P18480.1</name>
    <name evidence="4" type="ORF">GSBRNA2T00068759001</name>
</gene>
<dbReference type="SMR" id="A0A078HPZ3"/>
<dbReference type="InterPro" id="IPR029069">
    <property type="entry name" value="HotDog_dom_sf"/>
</dbReference>
<dbReference type="PANTHER" id="PTHR31793">
    <property type="entry name" value="4-HYDROXYBENZOYL-COA THIOESTERASE FAMILY MEMBER"/>
    <property type="match status" value="1"/>
</dbReference>
<dbReference type="CDD" id="cd00586">
    <property type="entry name" value="4HBT"/>
    <property type="match status" value="1"/>
</dbReference>
<dbReference type="OMA" id="RDYECDI"/>
<evidence type="ECO:0000313" key="5">
    <source>
        <dbReference type="Proteomes" id="UP000028999"/>
    </source>
</evidence>
<dbReference type="AlphaFoldDB" id="A0A078HPZ3"/>
<evidence type="ECO:0000256" key="2">
    <source>
        <dbReference type="ARBA" id="ARBA00022801"/>
    </source>
</evidence>
<dbReference type="EMBL" id="HG994363">
    <property type="protein sequence ID" value="CAF2040809.1"/>
    <property type="molecule type" value="Genomic_DNA"/>
</dbReference>
<reference evidence="4" key="2">
    <citation type="submission" date="2014-06" db="EMBL/GenBank/DDBJ databases">
        <authorList>
            <person name="Genoscope - CEA"/>
        </authorList>
    </citation>
    <scope>NUCLEOTIDE SEQUENCE</scope>
</reference>
<evidence type="ECO:0000313" key="3">
    <source>
        <dbReference type="EMBL" id="CAF2040809.1"/>
    </source>
</evidence>
<dbReference type="GO" id="GO:0009507">
    <property type="term" value="C:chloroplast"/>
    <property type="evidence" value="ECO:0000318"/>
    <property type="project" value="GO_Central"/>
</dbReference>
<reference evidence="4 5" key="1">
    <citation type="journal article" date="2014" name="Science">
        <title>Plant genetics. Early allopolyploid evolution in the post-Neolithic Brassica napus oilseed genome.</title>
        <authorList>
            <person name="Chalhoub B."/>
            <person name="Denoeud F."/>
            <person name="Liu S."/>
            <person name="Parkin I.A."/>
            <person name="Tang H."/>
            <person name="Wang X."/>
            <person name="Chiquet J."/>
            <person name="Belcram H."/>
            <person name="Tong C."/>
            <person name="Samans B."/>
            <person name="Correa M."/>
            <person name="Da Silva C."/>
            <person name="Just J."/>
            <person name="Falentin C."/>
            <person name="Koh C.S."/>
            <person name="Le Clainche I."/>
            <person name="Bernard M."/>
            <person name="Bento P."/>
            <person name="Noel B."/>
            <person name="Labadie K."/>
            <person name="Alberti A."/>
            <person name="Charles M."/>
            <person name="Arnaud D."/>
            <person name="Guo H."/>
            <person name="Daviaud C."/>
            <person name="Alamery S."/>
            <person name="Jabbari K."/>
            <person name="Zhao M."/>
            <person name="Edger P.P."/>
            <person name="Chelaifa H."/>
            <person name="Tack D."/>
            <person name="Lassalle G."/>
            <person name="Mestiri I."/>
            <person name="Schnel N."/>
            <person name="Le Paslier M.C."/>
            <person name="Fan G."/>
            <person name="Renault V."/>
            <person name="Bayer P.E."/>
            <person name="Golicz A.A."/>
            <person name="Manoli S."/>
            <person name="Lee T.H."/>
            <person name="Thi V.H."/>
            <person name="Chalabi S."/>
            <person name="Hu Q."/>
            <person name="Fan C."/>
            <person name="Tollenaere R."/>
            <person name="Lu Y."/>
            <person name="Battail C."/>
            <person name="Shen J."/>
            <person name="Sidebottom C.H."/>
            <person name="Wang X."/>
            <person name="Canaguier A."/>
            <person name="Chauveau A."/>
            <person name="Berard A."/>
            <person name="Deniot G."/>
            <person name="Guan M."/>
            <person name="Liu Z."/>
            <person name="Sun F."/>
            <person name="Lim Y.P."/>
            <person name="Lyons E."/>
            <person name="Town C.D."/>
            <person name="Bancroft I."/>
            <person name="Wang X."/>
            <person name="Meng J."/>
            <person name="Ma J."/>
            <person name="Pires J.C."/>
            <person name="King G.J."/>
            <person name="Brunel D."/>
            <person name="Delourme R."/>
            <person name="Renard M."/>
            <person name="Aury J.M."/>
            <person name="Adams K.L."/>
            <person name="Batley J."/>
            <person name="Snowdon R.J."/>
            <person name="Tost J."/>
            <person name="Edwards D."/>
            <person name="Zhou Y."/>
            <person name="Hua W."/>
            <person name="Sharpe A.G."/>
            <person name="Paterson A.H."/>
            <person name="Guan C."/>
            <person name="Wincker P."/>
        </authorList>
    </citation>
    <scope>NUCLEOTIDE SEQUENCE [LARGE SCALE GENOMIC DNA]</scope>
    <source>
        <strain evidence="5">cv. Darmor-bzh</strain>
    </source>
</reference>
<accession>A0A078HPZ3</accession>
<dbReference type="Gene3D" id="3.10.129.10">
    <property type="entry name" value="Hotdog Thioesterase"/>
    <property type="match status" value="1"/>
</dbReference>
<evidence type="ECO:0000256" key="1">
    <source>
        <dbReference type="ARBA" id="ARBA00005953"/>
    </source>
</evidence>
<dbReference type="PANTHER" id="PTHR31793:SF27">
    <property type="entry name" value="NOVEL THIOESTERASE SUPERFAMILY DOMAIN AND SAPOSIN A-TYPE DOMAIN CONTAINING PROTEIN (0610012H03RIK)"/>
    <property type="match status" value="1"/>
</dbReference>
<name>A0A078HPZ3_BRANA</name>
<keyword evidence="2" id="KW-0378">Hydrolase</keyword>
<dbReference type="PaxDb" id="3708-A0A078HPZ3"/>
<dbReference type="Proteomes" id="UP000028999">
    <property type="component" value="Unassembled WGS sequence"/>
</dbReference>